<dbReference type="PaxDb" id="6945-B7PKD9"/>
<feature type="compositionally biased region" description="Basic and acidic residues" evidence="1">
    <location>
        <begin position="103"/>
        <end position="117"/>
    </location>
</feature>
<dbReference type="EMBL" id="ABJB010036078">
    <property type="status" value="NOT_ANNOTATED_CDS"/>
    <property type="molecule type" value="Genomic_DNA"/>
</dbReference>
<feature type="region of interest" description="Disordered" evidence="1">
    <location>
        <begin position="27"/>
        <end position="142"/>
    </location>
</feature>
<reference evidence="3 5" key="1">
    <citation type="submission" date="2008-03" db="EMBL/GenBank/DDBJ databases">
        <title>Annotation of Ixodes scapularis.</title>
        <authorList>
            <consortium name="Ixodes scapularis Genome Project Consortium"/>
            <person name="Caler E."/>
            <person name="Hannick L.I."/>
            <person name="Bidwell S."/>
            <person name="Joardar V."/>
            <person name="Thiagarajan M."/>
            <person name="Amedeo P."/>
            <person name="Galinsky K.J."/>
            <person name="Schobel S."/>
            <person name="Inman J."/>
            <person name="Hostetler J."/>
            <person name="Miller J."/>
            <person name="Hammond M."/>
            <person name="Megy K."/>
            <person name="Lawson D."/>
            <person name="Kodira C."/>
            <person name="Sutton G."/>
            <person name="Meyer J."/>
            <person name="Hill C.A."/>
            <person name="Birren B."/>
            <person name="Nene V."/>
            <person name="Collins F."/>
            <person name="Alarcon-Chaidez F."/>
            <person name="Wikel S."/>
            <person name="Strausberg R."/>
        </authorList>
    </citation>
    <scope>NUCLEOTIDE SEQUENCE [LARGE SCALE GENOMIC DNA]</scope>
    <source>
        <strain evidence="5">Wikel</strain>
        <strain evidence="3">Wikel colony</strain>
    </source>
</reference>
<evidence type="ECO:0000313" key="3">
    <source>
        <dbReference type="EMBL" id="EEC07061.1"/>
    </source>
</evidence>
<evidence type="ECO:0000313" key="5">
    <source>
        <dbReference type="Proteomes" id="UP000001555"/>
    </source>
</evidence>
<keyword evidence="5" id="KW-1185">Reference proteome</keyword>
<accession>B7PKD9</accession>
<evidence type="ECO:0000256" key="1">
    <source>
        <dbReference type="SAM" id="MobiDB-lite"/>
    </source>
</evidence>
<dbReference type="VEuPathDB" id="VectorBase:ISCI018930"/>
<name>B7PKD9_IXOSC</name>
<protein>
    <submittedName>
        <fullName evidence="3 4">Uncharacterized protein</fullName>
    </submittedName>
</protein>
<dbReference type="Proteomes" id="UP000001555">
    <property type="component" value="Unassembled WGS sequence"/>
</dbReference>
<dbReference type="VEuPathDB" id="VectorBase:ISCW018930"/>
<dbReference type="EnsemblMetazoa" id="ISCW018930-RA">
    <property type="protein sequence ID" value="ISCW018930-PA"/>
    <property type="gene ID" value="ISCW018930"/>
</dbReference>
<gene>
    <name evidence="3" type="ORF">IscW_ISCW018930</name>
</gene>
<organism>
    <name type="scientific">Ixodes scapularis</name>
    <name type="common">Black-legged tick</name>
    <name type="synonym">Deer tick</name>
    <dbReference type="NCBI Taxonomy" id="6945"/>
    <lineage>
        <taxon>Eukaryota</taxon>
        <taxon>Metazoa</taxon>
        <taxon>Ecdysozoa</taxon>
        <taxon>Arthropoda</taxon>
        <taxon>Chelicerata</taxon>
        <taxon>Arachnida</taxon>
        <taxon>Acari</taxon>
        <taxon>Parasitiformes</taxon>
        <taxon>Ixodida</taxon>
        <taxon>Ixodoidea</taxon>
        <taxon>Ixodidae</taxon>
        <taxon>Ixodinae</taxon>
        <taxon>Ixodes</taxon>
    </lineage>
</organism>
<feature type="region of interest" description="Disordered" evidence="1">
    <location>
        <begin position="203"/>
        <end position="243"/>
    </location>
</feature>
<feature type="chain" id="PRO_5014568050" evidence="2">
    <location>
        <begin position="23"/>
        <end position="361"/>
    </location>
</feature>
<reference evidence="4" key="2">
    <citation type="submission" date="2020-05" db="UniProtKB">
        <authorList>
            <consortium name="EnsemblMetazoa"/>
        </authorList>
    </citation>
    <scope>IDENTIFICATION</scope>
    <source>
        <strain evidence="4">wikel</strain>
    </source>
</reference>
<dbReference type="EMBL" id="DS732538">
    <property type="protein sequence ID" value="EEC07061.1"/>
    <property type="molecule type" value="Genomic_DNA"/>
</dbReference>
<feature type="compositionally biased region" description="Low complexity" evidence="1">
    <location>
        <begin position="47"/>
        <end position="57"/>
    </location>
</feature>
<proteinExistence type="predicted"/>
<dbReference type="AlphaFoldDB" id="B7PKD9"/>
<sequence length="361" mass="38885">MKTAASAVHVVTALLILGRARGTTFSQRYDASTPTGSWHPSGPPPSRSQLQSRSGGSDYPYPDSLPPQDIYQNAAPPRQRRPFINDGGGGPESRTVTASITWPRERRVPESRPFSRDDYDDSGAVPDLDPPSAGRSSARQNDQVVRTTLLTPLSHGYVVALAKKSLLPRGDSGGAAGSLHNLRPKLLDSFKEADQPAFLVYVPPNRKAGDDGRRPQSFAARPSQLSSPADVQTRPAPLQRPQALQQQPMRFLVPIVGGDVPSAGQLQFAQQQPLQLVGGSPLGQQVVMYLSPQLQQSRMQEGPASFMIPLAPLGPQAAPVQYMSQRGAAYPRPTLDVSAEGGLMLDPALRAQHNEMFRALV</sequence>
<dbReference type="HOGENOM" id="CLU_767870_0_0_1"/>
<feature type="compositionally biased region" description="Low complexity" evidence="1">
    <location>
        <begin position="234"/>
        <end position="243"/>
    </location>
</feature>
<keyword evidence="2" id="KW-0732">Signal</keyword>
<evidence type="ECO:0000313" key="4">
    <source>
        <dbReference type="EnsemblMetazoa" id="ISCW018930-PA"/>
    </source>
</evidence>
<feature type="compositionally biased region" description="Polar residues" evidence="1">
    <location>
        <begin position="27"/>
        <end position="38"/>
    </location>
</feature>
<evidence type="ECO:0000256" key="2">
    <source>
        <dbReference type="SAM" id="SignalP"/>
    </source>
</evidence>
<dbReference type="InParanoid" id="B7PKD9"/>
<feature type="signal peptide" evidence="2">
    <location>
        <begin position="1"/>
        <end position="22"/>
    </location>
</feature>